<protein>
    <submittedName>
        <fullName evidence="1">Uncharacterized protein YbbK (DUF523 family)</fullName>
    </submittedName>
</protein>
<keyword evidence="2" id="KW-1185">Reference proteome</keyword>
<dbReference type="EMBL" id="JACHEN010000035">
    <property type="protein sequence ID" value="MBB6218244.1"/>
    <property type="molecule type" value="Genomic_DNA"/>
</dbReference>
<comment type="caution">
    <text evidence="1">The sequence shown here is derived from an EMBL/GenBank/DDBJ whole genome shotgun (WGS) entry which is preliminary data.</text>
</comment>
<dbReference type="RefSeq" id="WP_184312737.1">
    <property type="nucleotide sequence ID" value="NZ_JACHEN010000035.1"/>
</dbReference>
<sequence length="155" mass="16942">MILISACLVGVDCRYDGGSKRIDEIEKLVKEGKAILVCPEQLGGLPTPRIPCEIKDGDGSKVLEKGARVLNKEGEDLTDSFVKGAEETLKIAALYGVKKAILKARSPSCGKNRIYDGSFQKLLIDGDGVTAALLKKHGILVLDEEDFREYIEKEY</sequence>
<name>A0A841KX88_9FIRM</name>
<evidence type="ECO:0000313" key="1">
    <source>
        <dbReference type="EMBL" id="MBB6218244.1"/>
    </source>
</evidence>
<proteinExistence type="predicted"/>
<evidence type="ECO:0000313" key="2">
    <source>
        <dbReference type="Proteomes" id="UP000579281"/>
    </source>
</evidence>
<dbReference type="PANTHER" id="PTHR30087:SF1">
    <property type="entry name" value="HYPOTHETICAL CYTOSOLIC PROTEIN"/>
    <property type="match status" value="1"/>
</dbReference>
<reference evidence="1 2" key="1">
    <citation type="submission" date="2020-08" db="EMBL/GenBank/DDBJ databases">
        <title>Genomic Encyclopedia of Type Strains, Phase IV (KMG-IV): sequencing the most valuable type-strain genomes for metagenomic binning, comparative biology and taxonomic classification.</title>
        <authorList>
            <person name="Goeker M."/>
        </authorList>
    </citation>
    <scope>NUCLEOTIDE SEQUENCE [LARGE SCALE GENOMIC DNA]</scope>
    <source>
        <strain evidence="1 2">DSM 103526</strain>
    </source>
</reference>
<organism evidence="1 2">
    <name type="scientific">Anaerosolibacter carboniphilus</name>
    <dbReference type="NCBI Taxonomy" id="1417629"/>
    <lineage>
        <taxon>Bacteria</taxon>
        <taxon>Bacillati</taxon>
        <taxon>Bacillota</taxon>
        <taxon>Clostridia</taxon>
        <taxon>Peptostreptococcales</taxon>
        <taxon>Thermotaleaceae</taxon>
        <taxon>Anaerosolibacter</taxon>
    </lineage>
</organism>
<dbReference type="AlphaFoldDB" id="A0A841KX88"/>
<dbReference type="Proteomes" id="UP000579281">
    <property type="component" value="Unassembled WGS sequence"/>
</dbReference>
<dbReference type="PANTHER" id="PTHR30087">
    <property type="entry name" value="INNER MEMBRANE PROTEIN"/>
    <property type="match status" value="1"/>
</dbReference>
<accession>A0A841KX88</accession>
<dbReference type="Pfam" id="PF04463">
    <property type="entry name" value="2-thiour_desulf"/>
    <property type="match status" value="1"/>
</dbReference>
<dbReference type="InterPro" id="IPR007553">
    <property type="entry name" value="2-thiour_desulf"/>
</dbReference>
<gene>
    <name evidence="1" type="ORF">HNQ80_004403</name>
</gene>